<proteinExistence type="predicted"/>
<sequence>MECGLVATHLNIQAGECIKVKGKILPEAKGFAVNVGKDRSNLVLHFNPRFDSHGDVNVLVCNSMEDGMWGTEERETDFPFQQGDKTEICISFDTAELTVKLAGDKEITFPNRLGLENIEYLSVEGLLRTWGRADAAPPPTRANSKQDGRDVIRAGEAMASILVLGEDWLPLSHSDFPCALSQSTGGEGVLREREQRKEERKPWKLRSPEGQARLIPIALPQVLRR</sequence>
<dbReference type="STRING" id="55544.A0A4D9E3N2"/>
<dbReference type="Pfam" id="PF00337">
    <property type="entry name" value="Gal-bind_lectin"/>
    <property type="match status" value="1"/>
</dbReference>
<reference evidence="5 6" key="2">
    <citation type="submission" date="2019-04" db="EMBL/GenBank/DDBJ databases">
        <title>The genome sequence of big-headed turtle.</title>
        <authorList>
            <person name="Gong S."/>
        </authorList>
    </citation>
    <scope>NUCLEOTIDE SEQUENCE [LARGE SCALE GENOMIC DNA]</scope>
    <source>
        <strain evidence="5">DO16091913</strain>
        <tissue evidence="5">Muscle</tissue>
    </source>
</reference>
<dbReference type="InterPro" id="IPR044156">
    <property type="entry name" value="Galectin-like"/>
</dbReference>
<dbReference type="GO" id="GO:0005615">
    <property type="term" value="C:extracellular space"/>
    <property type="evidence" value="ECO:0007669"/>
    <property type="project" value="TreeGrafter"/>
</dbReference>
<dbReference type="AlphaFoldDB" id="A0A4D9E3N2"/>
<evidence type="ECO:0000256" key="3">
    <source>
        <dbReference type="SAM" id="MobiDB-lite"/>
    </source>
</evidence>
<accession>A0A4D9E3N2</accession>
<reference evidence="5 6" key="1">
    <citation type="submission" date="2019-04" db="EMBL/GenBank/DDBJ databases">
        <title>Draft genome of the big-headed turtle Platysternon megacephalum.</title>
        <authorList>
            <person name="Gong S."/>
        </authorList>
    </citation>
    <scope>NUCLEOTIDE SEQUENCE [LARGE SCALE GENOMIC DNA]</scope>
    <source>
        <strain evidence="5">DO16091913</strain>
        <tissue evidence="5">Muscle</tissue>
    </source>
</reference>
<evidence type="ECO:0000259" key="4">
    <source>
        <dbReference type="PROSITE" id="PS51304"/>
    </source>
</evidence>
<evidence type="ECO:0000313" key="6">
    <source>
        <dbReference type="Proteomes" id="UP000297703"/>
    </source>
</evidence>
<dbReference type="FunFam" id="2.60.120.200:FF:000021">
    <property type="entry name" value="Galectin"/>
    <property type="match status" value="1"/>
</dbReference>
<dbReference type="InterPro" id="IPR013320">
    <property type="entry name" value="ConA-like_dom_sf"/>
</dbReference>
<dbReference type="PANTHER" id="PTHR11346:SF97">
    <property type="entry name" value="GALECTIN-1"/>
    <property type="match status" value="1"/>
</dbReference>
<dbReference type="InterPro" id="IPR001079">
    <property type="entry name" value="Galectin_CRD"/>
</dbReference>
<protein>
    <recommendedName>
        <fullName evidence="2">Galectin</fullName>
    </recommendedName>
</protein>
<dbReference type="SUPFAM" id="SSF49899">
    <property type="entry name" value="Concanavalin A-like lectins/glucanases"/>
    <property type="match status" value="1"/>
</dbReference>
<evidence type="ECO:0000313" key="5">
    <source>
        <dbReference type="EMBL" id="TFK02858.1"/>
    </source>
</evidence>
<feature type="region of interest" description="Disordered" evidence="3">
    <location>
        <begin position="180"/>
        <end position="206"/>
    </location>
</feature>
<keyword evidence="6" id="KW-1185">Reference proteome</keyword>
<dbReference type="PANTHER" id="PTHR11346">
    <property type="entry name" value="GALECTIN"/>
    <property type="match status" value="1"/>
</dbReference>
<dbReference type="CDD" id="cd00070">
    <property type="entry name" value="GLECT"/>
    <property type="match status" value="1"/>
</dbReference>
<feature type="domain" description="Galectin" evidence="4">
    <location>
        <begin position="4"/>
        <end position="135"/>
    </location>
</feature>
<dbReference type="SMART" id="SM00908">
    <property type="entry name" value="Gal-bind_lectin"/>
    <property type="match status" value="1"/>
</dbReference>
<evidence type="ECO:0000256" key="2">
    <source>
        <dbReference type="RuleBase" id="RU102079"/>
    </source>
</evidence>
<dbReference type="EMBL" id="QXTE01000172">
    <property type="protein sequence ID" value="TFK02858.1"/>
    <property type="molecule type" value="Genomic_DNA"/>
</dbReference>
<feature type="compositionally biased region" description="Basic and acidic residues" evidence="3">
    <location>
        <begin position="189"/>
        <end position="202"/>
    </location>
</feature>
<keyword evidence="1 2" id="KW-0430">Lectin</keyword>
<dbReference type="OrthoDB" id="8443340at2759"/>
<dbReference type="GO" id="GO:0043236">
    <property type="term" value="F:laminin binding"/>
    <property type="evidence" value="ECO:0007669"/>
    <property type="project" value="TreeGrafter"/>
</dbReference>
<name>A0A4D9E3N2_9SAUR</name>
<dbReference type="GO" id="GO:0030395">
    <property type="term" value="F:lactose binding"/>
    <property type="evidence" value="ECO:0007669"/>
    <property type="project" value="TreeGrafter"/>
</dbReference>
<dbReference type="Gene3D" id="2.60.120.200">
    <property type="match status" value="1"/>
</dbReference>
<dbReference type="PROSITE" id="PS51304">
    <property type="entry name" value="GALECTIN"/>
    <property type="match status" value="1"/>
</dbReference>
<organism evidence="5 6">
    <name type="scientific">Platysternon megacephalum</name>
    <name type="common">big-headed turtle</name>
    <dbReference type="NCBI Taxonomy" id="55544"/>
    <lineage>
        <taxon>Eukaryota</taxon>
        <taxon>Metazoa</taxon>
        <taxon>Chordata</taxon>
        <taxon>Craniata</taxon>
        <taxon>Vertebrata</taxon>
        <taxon>Euteleostomi</taxon>
        <taxon>Archelosauria</taxon>
        <taxon>Testudinata</taxon>
        <taxon>Testudines</taxon>
        <taxon>Cryptodira</taxon>
        <taxon>Durocryptodira</taxon>
        <taxon>Testudinoidea</taxon>
        <taxon>Platysternidae</taxon>
        <taxon>Platysternon</taxon>
    </lineage>
</organism>
<dbReference type="SMART" id="SM00276">
    <property type="entry name" value="GLECT"/>
    <property type="match status" value="1"/>
</dbReference>
<evidence type="ECO:0000256" key="1">
    <source>
        <dbReference type="ARBA" id="ARBA00022734"/>
    </source>
</evidence>
<comment type="caution">
    <text evidence="5">The sequence shown here is derived from an EMBL/GenBank/DDBJ whole genome shotgun (WGS) entry which is preliminary data.</text>
</comment>
<gene>
    <name evidence="5" type="ORF">DR999_PMT14792</name>
</gene>
<dbReference type="Proteomes" id="UP000297703">
    <property type="component" value="Unassembled WGS sequence"/>
</dbReference>